<comment type="caution">
    <text evidence="2">The sequence shown here is derived from an EMBL/GenBank/DDBJ whole genome shotgun (WGS) entry which is preliminary data.</text>
</comment>
<gene>
    <name evidence="2" type="ORF">P3X46_020410</name>
</gene>
<feature type="transmembrane region" description="Helical" evidence="1">
    <location>
        <begin position="31"/>
        <end position="50"/>
    </location>
</feature>
<keyword evidence="1" id="KW-0812">Transmembrane</keyword>
<sequence>MSYISSSNPIFSCIITLYTLILLYFPQALKIFLSPVLIVTALLILFLLRLGSIQSRNPEKNENEENIERKENGDGNFVEAEKFGFLAKVDKWVSFQDETGPYPNPKPDFEESFVEWDVRAPLEVIFEAYEGEDDNEKHQDSDDHTRSAALQRCPSLSMYYPETDSDTSSDGGYSVNGEWDSPESVCFRWEDEDRAGLLIEIALDSDDKKFSGSGLCFDFQDEDDNLIEIDLSPPKNDAFSGEV</sequence>
<keyword evidence="3" id="KW-1185">Reference proteome</keyword>
<feature type="transmembrane region" description="Helical" evidence="1">
    <location>
        <begin position="7"/>
        <end position="25"/>
    </location>
</feature>
<dbReference type="PANTHER" id="PTHR37746:SF1">
    <property type="entry name" value="TRANSMEMBRANE PROTEIN"/>
    <property type="match status" value="1"/>
</dbReference>
<organism evidence="2 3">
    <name type="scientific">Hevea brasiliensis</name>
    <name type="common">Para rubber tree</name>
    <name type="synonym">Siphonia brasiliensis</name>
    <dbReference type="NCBI Taxonomy" id="3981"/>
    <lineage>
        <taxon>Eukaryota</taxon>
        <taxon>Viridiplantae</taxon>
        <taxon>Streptophyta</taxon>
        <taxon>Embryophyta</taxon>
        <taxon>Tracheophyta</taxon>
        <taxon>Spermatophyta</taxon>
        <taxon>Magnoliopsida</taxon>
        <taxon>eudicotyledons</taxon>
        <taxon>Gunneridae</taxon>
        <taxon>Pentapetalae</taxon>
        <taxon>rosids</taxon>
        <taxon>fabids</taxon>
        <taxon>Malpighiales</taxon>
        <taxon>Euphorbiaceae</taxon>
        <taxon>Crotonoideae</taxon>
        <taxon>Micrandreae</taxon>
        <taxon>Hevea</taxon>
    </lineage>
</organism>
<dbReference type="Proteomes" id="UP001174677">
    <property type="component" value="Chromosome 11"/>
</dbReference>
<evidence type="ECO:0000313" key="3">
    <source>
        <dbReference type="Proteomes" id="UP001174677"/>
    </source>
</evidence>
<evidence type="ECO:0000313" key="2">
    <source>
        <dbReference type="EMBL" id="KAJ9168936.1"/>
    </source>
</evidence>
<keyword evidence="1" id="KW-0472">Membrane</keyword>
<keyword evidence="1" id="KW-1133">Transmembrane helix</keyword>
<evidence type="ECO:0000256" key="1">
    <source>
        <dbReference type="SAM" id="Phobius"/>
    </source>
</evidence>
<accession>A0ABQ9LQR6</accession>
<dbReference type="EMBL" id="JARPOI010000011">
    <property type="protein sequence ID" value="KAJ9168936.1"/>
    <property type="molecule type" value="Genomic_DNA"/>
</dbReference>
<dbReference type="PANTHER" id="PTHR37746">
    <property type="entry name" value="TRANSMEMBRANE PROTEIN"/>
    <property type="match status" value="1"/>
</dbReference>
<name>A0ABQ9LQR6_HEVBR</name>
<reference evidence="2" key="1">
    <citation type="journal article" date="2023" name="Plant Biotechnol. J.">
        <title>Chromosome-level wild Hevea brasiliensis genome provides new tools for genomic-assisted breeding and valuable loci to elevate rubber yield.</title>
        <authorList>
            <person name="Cheng H."/>
            <person name="Song X."/>
            <person name="Hu Y."/>
            <person name="Wu T."/>
            <person name="Yang Q."/>
            <person name="An Z."/>
            <person name="Feng S."/>
            <person name="Deng Z."/>
            <person name="Wu W."/>
            <person name="Zeng X."/>
            <person name="Tu M."/>
            <person name="Wang X."/>
            <person name="Huang H."/>
        </authorList>
    </citation>
    <scope>NUCLEOTIDE SEQUENCE</scope>
    <source>
        <strain evidence="2">MT/VB/25A 57/8</strain>
    </source>
</reference>
<protein>
    <submittedName>
        <fullName evidence="2">Uncharacterized protein</fullName>
    </submittedName>
</protein>
<proteinExistence type="predicted"/>